<evidence type="ECO:0000313" key="2">
    <source>
        <dbReference type="Proteomes" id="UP000007875"/>
    </source>
</evidence>
<organism evidence="1 2">
    <name type="scientific">Ciona savignyi</name>
    <name type="common">Pacific transparent sea squirt</name>
    <dbReference type="NCBI Taxonomy" id="51511"/>
    <lineage>
        <taxon>Eukaryota</taxon>
        <taxon>Metazoa</taxon>
        <taxon>Chordata</taxon>
        <taxon>Tunicata</taxon>
        <taxon>Ascidiacea</taxon>
        <taxon>Phlebobranchia</taxon>
        <taxon>Cionidae</taxon>
        <taxon>Ciona</taxon>
    </lineage>
</organism>
<reference evidence="2" key="1">
    <citation type="submission" date="2003-08" db="EMBL/GenBank/DDBJ databases">
        <authorList>
            <person name="Birren B."/>
            <person name="Nusbaum C."/>
            <person name="Abebe A."/>
            <person name="Abouelleil A."/>
            <person name="Adekoya E."/>
            <person name="Ait-zahra M."/>
            <person name="Allen N."/>
            <person name="Allen T."/>
            <person name="An P."/>
            <person name="Anderson M."/>
            <person name="Anderson S."/>
            <person name="Arachchi H."/>
            <person name="Armbruster J."/>
            <person name="Bachantsang P."/>
            <person name="Baldwin J."/>
            <person name="Barry A."/>
            <person name="Bayul T."/>
            <person name="Blitshsteyn B."/>
            <person name="Bloom T."/>
            <person name="Blye J."/>
            <person name="Boguslavskiy L."/>
            <person name="Borowsky M."/>
            <person name="Boukhgalter B."/>
            <person name="Brunache A."/>
            <person name="Butler J."/>
            <person name="Calixte N."/>
            <person name="Calvo S."/>
            <person name="Camarata J."/>
            <person name="Campo K."/>
            <person name="Chang J."/>
            <person name="Cheshatsang Y."/>
            <person name="Citroen M."/>
            <person name="Collymore A."/>
            <person name="Considine T."/>
            <person name="Cook A."/>
            <person name="Cooke P."/>
            <person name="Corum B."/>
            <person name="Cuomo C."/>
            <person name="David R."/>
            <person name="Dawoe T."/>
            <person name="Degray S."/>
            <person name="Dodge S."/>
            <person name="Dooley K."/>
            <person name="Dorje P."/>
            <person name="Dorjee K."/>
            <person name="Dorris L."/>
            <person name="Duffey N."/>
            <person name="Dupes A."/>
            <person name="Elkins T."/>
            <person name="Engels R."/>
            <person name="Erickson J."/>
            <person name="Farina A."/>
            <person name="Faro S."/>
            <person name="Ferreira P."/>
            <person name="Fischer H."/>
            <person name="Fitzgerald M."/>
            <person name="Foley K."/>
            <person name="Gage D."/>
            <person name="Galagan J."/>
            <person name="Gearin G."/>
            <person name="Gnerre S."/>
            <person name="Gnirke A."/>
            <person name="Goyette A."/>
            <person name="Graham J."/>
            <person name="Grandbois E."/>
            <person name="Gyaltsen K."/>
            <person name="Hafez N."/>
            <person name="Hagopian D."/>
            <person name="Hagos B."/>
            <person name="Hall J."/>
            <person name="Hatcher B."/>
            <person name="Heller A."/>
            <person name="Higgins H."/>
            <person name="Honan T."/>
            <person name="Horn A."/>
            <person name="Houde N."/>
            <person name="Hughes L."/>
            <person name="Hulme W."/>
            <person name="Husby E."/>
            <person name="Iliev I."/>
            <person name="Jaffe D."/>
            <person name="Jones C."/>
            <person name="Kamal M."/>
            <person name="Kamat A."/>
            <person name="Kamvysselis M."/>
            <person name="Karlsson E."/>
            <person name="Kells C."/>
            <person name="Kieu A."/>
            <person name="Kisner P."/>
            <person name="Kodira C."/>
            <person name="Kulbokas E."/>
            <person name="Labutti K."/>
            <person name="Lama D."/>
            <person name="Landers T."/>
            <person name="Leger J."/>
            <person name="Levine S."/>
            <person name="Lewis D."/>
            <person name="Lewis T."/>
            <person name="Lindblad-toh K."/>
            <person name="Liu X."/>
            <person name="Lokyitsang T."/>
            <person name="Lokyitsang Y."/>
            <person name="Lucien O."/>
            <person name="Lui A."/>
            <person name="Ma L.J."/>
            <person name="Mabbitt R."/>
            <person name="Macdonald J."/>
            <person name="Maclean C."/>
            <person name="Major J."/>
            <person name="Manning J."/>
            <person name="Marabella R."/>
            <person name="Maru K."/>
            <person name="Matthews C."/>
            <person name="Mauceli E."/>
            <person name="Mccarthy M."/>
            <person name="Mcdonough S."/>
            <person name="Mcghee T."/>
            <person name="Meldrim J."/>
            <person name="Meneus L."/>
            <person name="Mesirov J."/>
            <person name="Mihalev A."/>
            <person name="Mihova T."/>
            <person name="Mikkelsen T."/>
            <person name="Mlenga V."/>
            <person name="Moru K."/>
            <person name="Mozes J."/>
            <person name="Mulrain L."/>
            <person name="Munson G."/>
            <person name="Naylor J."/>
            <person name="Newes C."/>
            <person name="Nguyen C."/>
            <person name="Nguyen N."/>
            <person name="Nguyen T."/>
            <person name="Nicol R."/>
            <person name="Nielsen C."/>
            <person name="Nizzari M."/>
            <person name="Norbu C."/>
            <person name="Norbu N."/>
            <person name="O'donnell P."/>
            <person name="Okoawo O."/>
            <person name="O'leary S."/>
            <person name="Omotosho B."/>
            <person name="O'neill K."/>
            <person name="Osman S."/>
            <person name="Parker S."/>
            <person name="Perrin D."/>
            <person name="Phunkhang P."/>
            <person name="Piqani B."/>
            <person name="Purcell S."/>
            <person name="Rachupka T."/>
            <person name="Ramasamy U."/>
            <person name="Rameau R."/>
            <person name="Ray V."/>
            <person name="Raymond C."/>
            <person name="Retta R."/>
            <person name="Richardson S."/>
            <person name="Rise C."/>
            <person name="Rodriguez J."/>
            <person name="Rogers J."/>
            <person name="Rogov P."/>
            <person name="Rutman M."/>
            <person name="Schupbach R."/>
            <person name="Seaman C."/>
            <person name="Settipalli S."/>
            <person name="Sharpe T."/>
            <person name="Sheridan J."/>
            <person name="Sherpa N."/>
            <person name="Shi J."/>
            <person name="Smirnov S."/>
            <person name="Smith C."/>
            <person name="Sougnez C."/>
            <person name="Spencer B."/>
            <person name="Stalker J."/>
            <person name="Stange-thomann N."/>
            <person name="Stavropoulos S."/>
            <person name="Stetson K."/>
            <person name="Stone C."/>
            <person name="Stone S."/>
            <person name="Stubbs M."/>
            <person name="Talamas J."/>
            <person name="Tchuinga P."/>
            <person name="Tenzing P."/>
            <person name="Tesfaye S."/>
            <person name="Theodore J."/>
            <person name="Thoulutsang Y."/>
            <person name="Topham K."/>
            <person name="Towey S."/>
            <person name="Tsamla T."/>
            <person name="Tsomo N."/>
            <person name="Vallee D."/>
            <person name="Vassiliev H."/>
            <person name="Venkataraman V."/>
            <person name="Vinson J."/>
            <person name="Vo A."/>
            <person name="Wade C."/>
            <person name="Wang S."/>
            <person name="Wangchuk T."/>
            <person name="Wangdi T."/>
            <person name="Whittaker C."/>
            <person name="Wilkinson J."/>
            <person name="Wu Y."/>
            <person name="Wyman D."/>
            <person name="Yadav S."/>
            <person name="Yang S."/>
            <person name="Yang X."/>
            <person name="Yeager S."/>
            <person name="Yee E."/>
            <person name="Young G."/>
            <person name="Zainoun J."/>
            <person name="Zembeck L."/>
            <person name="Zimmer A."/>
            <person name="Zody M."/>
            <person name="Lander E."/>
        </authorList>
    </citation>
    <scope>NUCLEOTIDE SEQUENCE [LARGE SCALE GENOMIC DNA]</scope>
</reference>
<sequence>MFHTPTIHLPITRSFGALWNKNCSGITSCRIRCDHGLVLYTKTGCCKCTCKRGYTLANDSRTCLKVSFQTWSTWSPCIASEWGGIQHRERLCKTRQGKSANNRCVGAGSQSRTCS</sequence>
<reference evidence="1" key="2">
    <citation type="submission" date="2025-08" db="UniProtKB">
        <authorList>
            <consortium name="Ensembl"/>
        </authorList>
    </citation>
    <scope>IDENTIFICATION</scope>
</reference>
<dbReference type="InterPro" id="IPR000884">
    <property type="entry name" value="TSP1_rpt"/>
</dbReference>
<accession>H2ZNN1</accession>
<proteinExistence type="predicted"/>
<protein>
    <submittedName>
        <fullName evidence="1">Uncharacterized protein</fullName>
    </submittedName>
</protein>
<evidence type="ECO:0000313" key="1">
    <source>
        <dbReference type="Ensembl" id="ENSCSAVP00000019197.1"/>
    </source>
</evidence>
<dbReference type="Proteomes" id="UP000007875">
    <property type="component" value="Unassembled WGS sequence"/>
</dbReference>
<dbReference type="Pfam" id="PF00090">
    <property type="entry name" value="TSP_1"/>
    <property type="match status" value="1"/>
</dbReference>
<dbReference type="HOGENOM" id="CLU_2114353_0_0_1"/>
<reference evidence="1" key="3">
    <citation type="submission" date="2025-09" db="UniProtKB">
        <authorList>
            <consortium name="Ensembl"/>
        </authorList>
    </citation>
    <scope>IDENTIFICATION</scope>
</reference>
<dbReference type="SUPFAM" id="SSF82895">
    <property type="entry name" value="TSP-1 type 1 repeat"/>
    <property type="match status" value="1"/>
</dbReference>
<dbReference type="InParanoid" id="H2ZNN1"/>
<dbReference type="Gene3D" id="2.20.100.10">
    <property type="entry name" value="Thrombospondin type-1 (TSP1) repeat"/>
    <property type="match status" value="1"/>
</dbReference>
<dbReference type="AlphaFoldDB" id="H2ZNN1"/>
<keyword evidence="2" id="KW-1185">Reference proteome</keyword>
<dbReference type="GeneTree" id="ENSGT00660000096657"/>
<name>H2ZNN1_CIOSA</name>
<dbReference type="InterPro" id="IPR036383">
    <property type="entry name" value="TSP1_rpt_sf"/>
</dbReference>
<dbReference type="Ensembl" id="ENSCSAVT00000019404.1">
    <property type="protein sequence ID" value="ENSCSAVP00000019197.1"/>
    <property type="gene ID" value="ENSCSAVG00000011273.1"/>
</dbReference>